<comment type="subcellular location">
    <subcellularLocation>
        <location evidence="1 5 6">Nucleus</location>
    </subcellularLocation>
</comment>
<evidence type="ECO:0000256" key="1">
    <source>
        <dbReference type="ARBA" id="ARBA00004123"/>
    </source>
</evidence>
<evidence type="ECO:0000256" key="5">
    <source>
        <dbReference type="PROSITE-ProRule" id="PRU00108"/>
    </source>
</evidence>
<dbReference type="Gene3D" id="1.10.10.60">
    <property type="entry name" value="Homeodomain-like"/>
    <property type="match status" value="1"/>
</dbReference>
<feature type="region of interest" description="Disordered" evidence="7">
    <location>
        <begin position="310"/>
        <end position="350"/>
    </location>
</feature>
<dbReference type="InterPro" id="IPR001356">
    <property type="entry name" value="HD"/>
</dbReference>
<dbReference type="PANTHER" id="PTHR24340">
    <property type="entry name" value="HOMEOBOX PROTEIN NKX"/>
    <property type="match status" value="1"/>
</dbReference>
<dbReference type="InterPro" id="IPR020479">
    <property type="entry name" value="HD_metazoa"/>
</dbReference>
<feature type="domain" description="Homeobox" evidence="8">
    <location>
        <begin position="345"/>
        <end position="405"/>
    </location>
</feature>
<dbReference type="PANTHER" id="PTHR24340:SF26">
    <property type="entry name" value="NK1 TRANSCRIPTION FACTOR-RELATED PROTEIN 1"/>
    <property type="match status" value="1"/>
</dbReference>
<keyword evidence="4 5" id="KW-0539">Nucleus</keyword>
<comment type="caution">
    <text evidence="9">The sequence shown here is derived from an EMBL/GenBank/DDBJ whole genome shotgun (WGS) entry which is preliminary data.</text>
</comment>
<dbReference type="GO" id="GO:0005634">
    <property type="term" value="C:nucleus"/>
    <property type="evidence" value="ECO:0007669"/>
    <property type="project" value="UniProtKB-SubCell"/>
</dbReference>
<feature type="compositionally biased region" description="Polar residues" evidence="7">
    <location>
        <begin position="335"/>
        <end position="344"/>
    </location>
</feature>
<evidence type="ECO:0000256" key="2">
    <source>
        <dbReference type="ARBA" id="ARBA00023125"/>
    </source>
</evidence>
<dbReference type="Pfam" id="PF00046">
    <property type="entry name" value="Homeodomain"/>
    <property type="match status" value="1"/>
</dbReference>
<dbReference type="InterPro" id="IPR050394">
    <property type="entry name" value="Homeobox_NK-like"/>
</dbReference>
<evidence type="ECO:0000313" key="9">
    <source>
        <dbReference type="EMBL" id="TGZ64792.1"/>
    </source>
</evidence>
<protein>
    <recommendedName>
        <fullName evidence="8">Homeobox domain-containing protein</fullName>
    </recommendedName>
</protein>
<keyword evidence="3 5" id="KW-0371">Homeobox</keyword>
<evidence type="ECO:0000256" key="4">
    <source>
        <dbReference type="ARBA" id="ARBA00023242"/>
    </source>
</evidence>
<evidence type="ECO:0000259" key="8">
    <source>
        <dbReference type="PROSITE" id="PS50071"/>
    </source>
</evidence>
<name>A0A4S2LM99_OPIFE</name>
<sequence length="827" mass="91520">MVKSCGRSSAEHKTVFYLNPNFLNACNDQNPSPTGPCAHQLVYLQMGKAEQPSMPIHGPKSCDTSNSTVYLSSPGNGGSRQPVTNEQEIAVVEDHMGSIHKELLGDSPKRLHEPVVMKNDSWSELNRSKSRGSFFISNLLNGRPETCESSVNLPIGNSTEGTNTPERYPRHRSFPSESAPWNHNSVLSEGDQSERYSALHPDDFVSNRREKPCVTDESSHPATVKSSDMKRPRRGTMTDDLAHAETALNSKRHRNEEAKTFLCKKREPDKGFSHTSSDTASYDEELGDKKCAVQYHPYYQSNERHFIADQHEDRSETESQSEDSLGDSDPENTESKFNTGQGQNAKPRRARTAFTYEQLVTLENKFKTTRYLSVCERLNLALALNLTETQVKIWFQNRRTKWKKQNPGKDVNVPSLNTFSSKLFIPPMSYLPRQSSPSPLGLGSHIFHRPAYYYSDYGDGQRKETGPYTGSPAMLSSPFRTPDRFPTSGRQPHADKDPKHLGKYPAGDSNCPAFLENYLKLYMNSVNNGLPPAVSTEPSVLDLQDTQQNKWNSFKPDPFVFLAQHSEQYSDGQVKQNGVETSAAESNGYDSWKAGVENLCSKQKIKGLAANSTPQCWGPLENLFSSTLAPSEELQNLMAFSKSSIIQEQPHTTAGADPIRNNHSVMFGSPEQMAFLKSLSGIGMDTIESRVKPHDPSKLHLMSEPANMLWNAAALAAAAAMANVTNGTSYPHQSLQSTLTLRTQKQSESEQDGCFPASESVGNSSENGHIHSTSRINSSSYVSKHVTYPPSSSPTKARRASSETTSSTTSPQTMQLSQAGQQTPPDD</sequence>
<gene>
    <name evidence="9" type="ORF">CRM22_006201</name>
</gene>
<feature type="compositionally biased region" description="Polar residues" evidence="7">
    <location>
        <begin position="150"/>
        <end position="165"/>
    </location>
</feature>
<feature type="region of interest" description="Disordered" evidence="7">
    <location>
        <begin position="463"/>
        <end position="506"/>
    </location>
</feature>
<dbReference type="PROSITE" id="PS00027">
    <property type="entry name" value="HOMEOBOX_1"/>
    <property type="match status" value="1"/>
</dbReference>
<accession>A0A4S2LM99</accession>
<dbReference type="GO" id="GO:0000978">
    <property type="term" value="F:RNA polymerase II cis-regulatory region sequence-specific DNA binding"/>
    <property type="evidence" value="ECO:0007669"/>
    <property type="project" value="TreeGrafter"/>
</dbReference>
<dbReference type="GO" id="GO:0030154">
    <property type="term" value="P:cell differentiation"/>
    <property type="evidence" value="ECO:0007669"/>
    <property type="project" value="TreeGrafter"/>
</dbReference>
<feature type="compositionally biased region" description="Acidic residues" evidence="7">
    <location>
        <begin position="319"/>
        <end position="332"/>
    </location>
</feature>
<evidence type="ECO:0000256" key="3">
    <source>
        <dbReference type="ARBA" id="ARBA00023155"/>
    </source>
</evidence>
<evidence type="ECO:0000313" key="10">
    <source>
        <dbReference type="Proteomes" id="UP000308267"/>
    </source>
</evidence>
<evidence type="ECO:0000256" key="6">
    <source>
        <dbReference type="RuleBase" id="RU000682"/>
    </source>
</evidence>
<feature type="compositionally biased region" description="Low complexity" evidence="7">
    <location>
        <begin position="802"/>
        <end position="818"/>
    </location>
</feature>
<feature type="compositionally biased region" description="Polar residues" evidence="7">
    <location>
        <begin position="175"/>
        <end position="187"/>
    </location>
</feature>
<dbReference type="CDD" id="cd00086">
    <property type="entry name" value="homeodomain"/>
    <property type="match status" value="1"/>
</dbReference>
<feature type="compositionally biased region" description="Polar residues" evidence="7">
    <location>
        <begin position="760"/>
        <end position="782"/>
    </location>
</feature>
<feature type="compositionally biased region" description="Polar residues" evidence="7">
    <location>
        <begin position="62"/>
        <end position="82"/>
    </location>
</feature>
<dbReference type="InterPro" id="IPR009057">
    <property type="entry name" value="Homeodomain-like_sf"/>
</dbReference>
<proteinExistence type="predicted"/>
<dbReference type="SMART" id="SM00389">
    <property type="entry name" value="HOX"/>
    <property type="match status" value="1"/>
</dbReference>
<evidence type="ECO:0000256" key="7">
    <source>
        <dbReference type="SAM" id="MobiDB-lite"/>
    </source>
</evidence>
<feature type="region of interest" description="Disordered" evidence="7">
    <location>
        <begin position="150"/>
        <end position="196"/>
    </location>
</feature>
<dbReference type="SUPFAM" id="SSF46689">
    <property type="entry name" value="Homeodomain-like"/>
    <property type="match status" value="1"/>
</dbReference>
<dbReference type="OrthoDB" id="6159439at2759"/>
<keyword evidence="10" id="KW-1185">Reference proteome</keyword>
<feature type="region of interest" description="Disordered" evidence="7">
    <location>
        <begin position="209"/>
        <end position="235"/>
    </location>
</feature>
<feature type="region of interest" description="Disordered" evidence="7">
    <location>
        <begin position="60"/>
        <end position="82"/>
    </location>
</feature>
<dbReference type="PROSITE" id="PS50071">
    <property type="entry name" value="HOMEOBOX_2"/>
    <property type="match status" value="1"/>
</dbReference>
<dbReference type="Proteomes" id="UP000308267">
    <property type="component" value="Unassembled WGS sequence"/>
</dbReference>
<reference evidence="9 10" key="1">
    <citation type="journal article" date="2019" name="BMC Genomics">
        <title>New insights from Opisthorchis felineus genome: update on genomics of the epidemiologically important liver flukes.</title>
        <authorList>
            <person name="Ershov N.I."/>
            <person name="Mordvinov V.A."/>
            <person name="Prokhortchouk E.B."/>
            <person name="Pakharukova M.Y."/>
            <person name="Gunbin K.V."/>
            <person name="Ustyantsev K."/>
            <person name="Genaev M.A."/>
            <person name="Blinov A.G."/>
            <person name="Mazur A."/>
            <person name="Boulygina E."/>
            <person name="Tsygankova S."/>
            <person name="Khrameeva E."/>
            <person name="Chekanov N."/>
            <person name="Fan G."/>
            <person name="Xiao A."/>
            <person name="Zhang H."/>
            <person name="Xu X."/>
            <person name="Yang H."/>
            <person name="Solovyev V."/>
            <person name="Lee S.M."/>
            <person name="Liu X."/>
            <person name="Afonnikov D.A."/>
            <person name="Skryabin K.G."/>
        </authorList>
    </citation>
    <scope>NUCLEOTIDE SEQUENCE [LARGE SCALE GENOMIC DNA]</scope>
    <source>
        <strain evidence="9">AK-0245</strain>
        <tissue evidence="9">Whole organism</tissue>
    </source>
</reference>
<dbReference type="InterPro" id="IPR017970">
    <property type="entry name" value="Homeobox_CS"/>
</dbReference>
<dbReference type="GO" id="GO:0000981">
    <property type="term" value="F:DNA-binding transcription factor activity, RNA polymerase II-specific"/>
    <property type="evidence" value="ECO:0007669"/>
    <property type="project" value="InterPro"/>
</dbReference>
<dbReference type="AlphaFoldDB" id="A0A4S2LM99"/>
<feature type="DNA-binding region" description="Homeobox" evidence="5">
    <location>
        <begin position="347"/>
        <end position="406"/>
    </location>
</feature>
<feature type="region of interest" description="Disordered" evidence="7">
    <location>
        <begin position="728"/>
        <end position="827"/>
    </location>
</feature>
<dbReference type="EMBL" id="SJOL01006601">
    <property type="protein sequence ID" value="TGZ64792.1"/>
    <property type="molecule type" value="Genomic_DNA"/>
</dbReference>
<feature type="compositionally biased region" description="Basic and acidic residues" evidence="7">
    <location>
        <begin position="209"/>
        <end position="219"/>
    </location>
</feature>
<keyword evidence="2 5" id="KW-0238">DNA-binding</keyword>
<organism evidence="9 10">
    <name type="scientific">Opisthorchis felineus</name>
    <dbReference type="NCBI Taxonomy" id="147828"/>
    <lineage>
        <taxon>Eukaryota</taxon>
        <taxon>Metazoa</taxon>
        <taxon>Spiralia</taxon>
        <taxon>Lophotrochozoa</taxon>
        <taxon>Platyhelminthes</taxon>
        <taxon>Trematoda</taxon>
        <taxon>Digenea</taxon>
        <taxon>Opisthorchiida</taxon>
        <taxon>Opisthorchiata</taxon>
        <taxon>Opisthorchiidae</taxon>
        <taxon>Opisthorchis</taxon>
    </lineage>
</organism>
<feature type="compositionally biased region" description="Polar residues" evidence="7">
    <location>
        <begin position="728"/>
        <end position="746"/>
    </location>
</feature>
<dbReference type="PRINTS" id="PR00024">
    <property type="entry name" value="HOMEOBOX"/>
</dbReference>